<feature type="domain" description="HNH nuclease" evidence="1">
    <location>
        <begin position="203"/>
        <end position="251"/>
    </location>
</feature>
<dbReference type="Pfam" id="PF13391">
    <property type="entry name" value="HNH_2"/>
    <property type="match status" value="1"/>
</dbReference>
<dbReference type="InterPro" id="IPR003615">
    <property type="entry name" value="HNH_nuc"/>
</dbReference>
<evidence type="ECO:0000259" key="1">
    <source>
        <dbReference type="Pfam" id="PF13391"/>
    </source>
</evidence>
<dbReference type="GO" id="GO:0004519">
    <property type="term" value="F:endonuclease activity"/>
    <property type="evidence" value="ECO:0007669"/>
    <property type="project" value="UniProtKB-KW"/>
</dbReference>
<keyword evidence="2" id="KW-0540">Nuclease</keyword>
<dbReference type="EMBL" id="CADCUT010000203">
    <property type="protein sequence ID" value="CAA9432828.1"/>
    <property type="molecule type" value="Genomic_DNA"/>
</dbReference>
<keyword evidence="2" id="KW-0255">Endonuclease</keyword>
<accession>A0A6J4Q7F7</accession>
<gene>
    <name evidence="2" type="ORF">AVDCRST_MAG03-3364</name>
</gene>
<reference evidence="2" key="1">
    <citation type="submission" date="2020-02" db="EMBL/GenBank/DDBJ databases">
        <authorList>
            <person name="Meier V. D."/>
        </authorList>
    </citation>
    <scope>NUCLEOTIDE SEQUENCE</scope>
    <source>
        <strain evidence="2">AVDCRST_MAG03</strain>
    </source>
</reference>
<sequence length="307" mass="34847">MRLWVGVTDNGWFDFLSRADPDEVNFWQPGGRAPFVNLEVGAPFLFKLKRPNNHIAGGGTFVKFSKLPLSLAWEVFKTKNGAGSREDFEAMIRRLLPNSNARDPEIGCTVLTAPFFWRREHWIADPMGWSGNIVRGRYYDTATEDGANLWASVQERIEGLSLSALPDKLFDPGARYGEPTLTRPRLGQGAFRVVVTDAYRRRCAITGESTLPVLEAAHIKPFAKSGTNEVSNGMLLRSDFHKLFDAGLVTVTPDLRVEVSPQIKEQWFNGRPYYRLQGRTLLNVPQNSIDRPSRDFLTWHNENCFQW</sequence>
<dbReference type="AlphaFoldDB" id="A0A6J4Q7F7"/>
<name>A0A6J4Q7F7_9ACTN</name>
<evidence type="ECO:0000313" key="2">
    <source>
        <dbReference type="EMBL" id="CAA9432828.1"/>
    </source>
</evidence>
<protein>
    <submittedName>
        <fullName evidence="2">Restriction endonuclease</fullName>
    </submittedName>
</protein>
<keyword evidence="2" id="KW-0378">Hydrolase</keyword>
<proteinExistence type="predicted"/>
<organism evidence="2">
    <name type="scientific">uncultured Rubrobacteraceae bacterium</name>
    <dbReference type="NCBI Taxonomy" id="349277"/>
    <lineage>
        <taxon>Bacteria</taxon>
        <taxon>Bacillati</taxon>
        <taxon>Actinomycetota</taxon>
        <taxon>Rubrobacteria</taxon>
        <taxon>Rubrobacterales</taxon>
        <taxon>Rubrobacteraceae</taxon>
        <taxon>environmental samples</taxon>
    </lineage>
</organism>